<reference evidence="10" key="2">
    <citation type="submission" date="2025-08" db="UniProtKB">
        <authorList>
            <consortium name="RefSeq"/>
        </authorList>
    </citation>
    <scope>IDENTIFICATION</scope>
    <source>
        <tissue evidence="10">Leaf</tissue>
    </source>
</reference>
<keyword evidence="9" id="KW-1185">Reference proteome</keyword>
<reference evidence="9" key="1">
    <citation type="journal article" date="2014" name="Nat. Commun.">
        <title>The emerging biofuel crop Camelina sativa retains a highly undifferentiated hexaploid genome structure.</title>
        <authorList>
            <person name="Kagale S."/>
            <person name="Koh C."/>
            <person name="Nixon J."/>
            <person name="Bollina V."/>
            <person name="Clarke W.E."/>
            <person name="Tuteja R."/>
            <person name="Spillane C."/>
            <person name="Robinson S.J."/>
            <person name="Links M.G."/>
            <person name="Clarke C."/>
            <person name="Higgins E.E."/>
            <person name="Huebert T."/>
            <person name="Sharpe A.G."/>
            <person name="Parkin I.A."/>
        </authorList>
    </citation>
    <scope>NUCLEOTIDE SEQUENCE [LARGE SCALE GENOMIC DNA]</scope>
    <source>
        <strain evidence="9">cv. DH55</strain>
    </source>
</reference>
<keyword evidence="1" id="KW-0808">Transferase</keyword>
<keyword evidence="2" id="KW-0548">Nucleotidyltransferase</keyword>
<dbReference type="Gene3D" id="3.10.10.10">
    <property type="entry name" value="HIV Type 1 Reverse Transcriptase, subunit A, domain 1"/>
    <property type="match status" value="1"/>
</dbReference>
<evidence type="ECO:0000259" key="8">
    <source>
        <dbReference type="Pfam" id="PF17917"/>
    </source>
</evidence>
<dbReference type="InterPro" id="IPR000477">
    <property type="entry name" value="RT_dom"/>
</dbReference>
<feature type="domain" description="Reverse transcriptase RNase H-like" evidence="8">
    <location>
        <begin position="98"/>
        <end position="150"/>
    </location>
</feature>
<dbReference type="InterPro" id="IPR050951">
    <property type="entry name" value="Retrovirus_Pol_polyprotein"/>
</dbReference>
<evidence type="ECO:0000256" key="4">
    <source>
        <dbReference type="ARBA" id="ARBA00022759"/>
    </source>
</evidence>
<name>A0ABM1RP94_CAMSA</name>
<keyword evidence="3" id="KW-0540">Nuclease</keyword>
<proteinExistence type="predicted"/>
<dbReference type="Pfam" id="PF17917">
    <property type="entry name" value="RT_RNaseH"/>
    <property type="match status" value="1"/>
</dbReference>
<dbReference type="Gene3D" id="3.30.70.270">
    <property type="match status" value="1"/>
</dbReference>
<sequence length="249" mass="28494">MCVDCRAVNNITIKDRHPIPRLDDMLDELSGSTIFSKIDLKSGYHQVRMKEGDEWKIAFKTKQGLKWITTISRPSKSGQFRPTSVKFEASTAWPVSIGGIGAVLTQGGKPIAYFSEKLSGPTLNYPTTDKEQYALVRTMETWQHYLLAKECYKKGRENMVADTLSRRHTLITTMDAQILGFESIKDVYATDPEYAECYREHSKGNYTKFYVHDGFLFKGRRLCIPSRWAYESLWRGQDNSCSKGEFLLA</sequence>
<dbReference type="CDD" id="cd01647">
    <property type="entry name" value="RT_LTR"/>
    <property type="match status" value="1"/>
</dbReference>
<organism evidence="9 10">
    <name type="scientific">Camelina sativa</name>
    <name type="common">False flax</name>
    <name type="synonym">Myagrum sativum</name>
    <dbReference type="NCBI Taxonomy" id="90675"/>
    <lineage>
        <taxon>Eukaryota</taxon>
        <taxon>Viridiplantae</taxon>
        <taxon>Streptophyta</taxon>
        <taxon>Embryophyta</taxon>
        <taxon>Tracheophyta</taxon>
        <taxon>Spermatophyta</taxon>
        <taxon>Magnoliopsida</taxon>
        <taxon>eudicotyledons</taxon>
        <taxon>Gunneridae</taxon>
        <taxon>Pentapetalae</taxon>
        <taxon>rosids</taxon>
        <taxon>malvids</taxon>
        <taxon>Brassicales</taxon>
        <taxon>Brassicaceae</taxon>
        <taxon>Camelineae</taxon>
        <taxon>Camelina</taxon>
    </lineage>
</organism>
<evidence type="ECO:0000256" key="6">
    <source>
        <dbReference type="ARBA" id="ARBA00022918"/>
    </source>
</evidence>
<accession>A0ABM1RP94</accession>
<feature type="domain" description="Reverse transcriptase" evidence="7">
    <location>
        <begin position="2"/>
        <end position="72"/>
    </location>
</feature>
<protein>
    <submittedName>
        <fullName evidence="10">Uncharacterized protein LOC109132851</fullName>
    </submittedName>
</protein>
<dbReference type="InterPro" id="IPR043502">
    <property type="entry name" value="DNA/RNA_pol_sf"/>
</dbReference>
<dbReference type="Pfam" id="PF00078">
    <property type="entry name" value="RVT_1"/>
    <property type="match status" value="1"/>
</dbReference>
<keyword evidence="4" id="KW-0255">Endonuclease</keyword>
<gene>
    <name evidence="10" type="primary">LOC109132851</name>
</gene>
<dbReference type="InterPro" id="IPR043128">
    <property type="entry name" value="Rev_trsase/Diguanyl_cyclase"/>
</dbReference>
<dbReference type="RefSeq" id="XP_019100832.1">
    <property type="nucleotide sequence ID" value="XM_019245287.1"/>
</dbReference>
<dbReference type="Proteomes" id="UP000694864">
    <property type="component" value="Chromosome 5"/>
</dbReference>
<evidence type="ECO:0000256" key="3">
    <source>
        <dbReference type="ARBA" id="ARBA00022722"/>
    </source>
</evidence>
<evidence type="ECO:0000256" key="5">
    <source>
        <dbReference type="ARBA" id="ARBA00022801"/>
    </source>
</evidence>
<keyword evidence="6" id="KW-0695">RNA-directed DNA polymerase</keyword>
<dbReference type="SUPFAM" id="SSF56672">
    <property type="entry name" value="DNA/RNA polymerases"/>
    <property type="match status" value="1"/>
</dbReference>
<dbReference type="PANTHER" id="PTHR37984:SF5">
    <property type="entry name" value="PROTEIN NYNRIN-LIKE"/>
    <property type="match status" value="1"/>
</dbReference>
<evidence type="ECO:0000256" key="1">
    <source>
        <dbReference type="ARBA" id="ARBA00022679"/>
    </source>
</evidence>
<dbReference type="PANTHER" id="PTHR37984">
    <property type="entry name" value="PROTEIN CBG26694"/>
    <property type="match status" value="1"/>
</dbReference>
<keyword evidence="5" id="KW-0378">Hydrolase</keyword>
<dbReference type="InterPro" id="IPR041373">
    <property type="entry name" value="RT_RNaseH"/>
</dbReference>
<evidence type="ECO:0000256" key="2">
    <source>
        <dbReference type="ARBA" id="ARBA00022695"/>
    </source>
</evidence>
<dbReference type="GeneID" id="109132851"/>
<evidence type="ECO:0000313" key="9">
    <source>
        <dbReference type="Proteomes" id="UP000694864"/>
    </source>
</evidence>
<evidence type="ECO:0000313" key="10">
    <source>
        <dbReference type="RefSeq" id="XP_019100832.1"/>
    </source>
</evidence>
<evidence type="ECO:0000259" key="7">
    <source>
        <dbReference type="Pfam" id="PF00078"/>
    </source>
</evidence>